<evidence type="ECO:0000256" key="1">
    <source>
        <dbReference type="SAM" id="Phobius"/>
    </source>
</evidence>
<feature type="transmembrane region" description="Helical" evidence="1">
    <location>
        <begin position="170"/>
        <end position="191"/>
    </location>
</feature>
<keyword evidence="4" id="KW-1185">Reference proteome</keyword>
<comment type="caution">
    <text evidence="3">The sequence shown here is derived from an EMBL/GenBank/DDBJ whole genome shotgun (WGS) entry which is preliminary data.</text>
</comment>
<feature type="transmembrane region" description="Helical" evidence="1">
    <location>
        <begin position="49"/>
        <end position="71"/>
    </location>
</feature>
<evidence type="ECO:0000313" key="4">
    <source>
        <dbReference type="Proteomes" id="UP000281975"/>
    </source>
</evidence>
<feature type="domain" description="DUF112" evidence="2">
    <location>
        <begin position="18"/>
        <end position="438"/>
    </location>
</feature>
<keyword evidence="1" id="KW-0472">Membrane</keyword>
<dbReference type="PANTHER" id="PTHR35342:SF5">
    <property type="entry name" value="TRICARBOXYLIC TRANSPORT PROTEIN"/>
    <property type="match status" value="1"/>
</dbReference>
<feature type="transmembrane region" description="Helical" evidence="1">
    <location>
        <begin position="462"/>
        <end position="487"/>
    </location>
</feature>
<evidence type="ECO:0000313" key="3">
    <source>
        <dbReference type="EMBL" id="RKQ97011.1"/>
    </source>
</evidence>
<feature type="transmembrane region" description="Helical" evidence="1">
    <location>
        <begin position="12"/>
        <end position="37"/>
    </location>
</feature>
<reference evidence="3 4" key="1">
    <citation type="submission" date="2018-10" db="EMBL/GenBank/DDBJ databases">
        <title>Genomic Encyclopedia of Type Strains, Phase IV (KMG-IV): sequencing the most valuable type-strain genomes for metagenomic binning, comparative biology and taxonomic classification.</title>
        <authorList>
            <person name="Goeker M."/>
        </authorList>
    </citation>
    <scope>NUCLEOTIDE SEQUENCE [LARGE SCALE GENOMIC DNA]</scope>
    <source>
        <strain evidence="3 4">DSM 23229</strain>
    </source>
</reference>
<name>A0A420WU90_9GAMM</name>
<feature type="transmembrane region" description="Helical" evidence="1">
    <location>
        <begin position="410"/>
        <end position="426"/>
    </location>
</feature>
<dbReference type="Proteomes" id="UP000281975">
    <property type="component" value="Unassembled WGS sequence"/>
</dbReference>
<feature type="transmembrane region" description="Helical" evidence="1">
    <location>
        <begin position="109"/>
        <end position="135"/>
    </location>
</feature>
<protein>
    <submittedName>
        <fullName evidence="3">Putative tricarboxylic transport membrane protein</fullName>
    </submittedName>
</protein>
<sequence length="499" mass="51655">MFDFLIHGFGVALTPLNLMLAFTGALLGTLFGALPGIGPINGIAILMPLAYSLGLPAESALILLAGIYTGAEYGGRISSILLNVPGDAGAVMTALDGNPLARKGLAGPALGLSAVSSFIGATISIIGLTLFAPLLASFAVNFGPAEYFALMIFAFSSLSVMMGKDPIKTLIGAVLGVMLATVGVDAGTGVMRFTGGLPELYDGIDFVVLVIGMFAISEILLMLEHLGSDSGRLAPIGRVLVKVKEVLFCKGAILRSSLFGFIIGVLPGTGASVASAVSYTTEKRISDREGTFGEGDMRGLAAPEAANNASAVGSFVPMLTLGIPGSGTTAILLGALMLYNIDPGPMLFSEQPRVVGGLIASLYIGNIMLLLLNLPLAGLFARVLTMPRWLLVPGIALLSFVGVYQLHSDLMAIFLMLAVGIMGYVLRKFGFSLAPIVLGFVLGGLMEQNLRRALAMSGGDYGVLFGSGLAIGLWCAALTVIVIPMVFSGWRRLKASAAR</sequence>
<feature type="transmembrane region" description="Helical" evidence="1">
    <location>
        <begin position="318"/>
        <end position="341"/>
    </location>
</feature>
<feature type="transmembrane region" description="Helical" evidence="1">
    <location>
        <begin position="386"/>
        <end position="404"/>
    </location>
</feature>
<dbReference type="AlphaFoldDB" id="A0A420WU90"/>
<feature type="transmembrane region" description="Helical" evidence="1">
    <location>
        <begin position="203"/>
        <end position="223"/>
    </location>
</feature>
<dbReference type="RefSeq" id="WP_121173357.1">
    <property type="nucleotide sequence ID" value="NZ_RBIN01000007.1"/>
</dbReference>
<evidence type="ECO:0000259" key="2">
    <source>
        <dbReference type="Pfam" id="PF01970"/>
    </source>
</evidence>
<keyword evidence="1" id="KW-1133">Transmembrane helix</keyword>
<dbReference type="OrthoDB" id="9781349at2"/>
<proteinExistence type="predicted"/>
<dbReference type="PANTHER" id="PTHR35342">
    <property type="entry name" value="TRICARBOXYLIC TRANSPORT PROTEIN"/>
    <property type="match status" value="1"/>
</dbReference>
<gene>
    <name evidence="3" type="ORF">C7446_2427</name>
</gene>
<feature type="transmembrane region" description="Helical" evidence="1">
    <location>
        <begin position="353"/>
        <end position="374"/>
    </location>
</feature>
<feature type="transmembrane region" description="Helical" evidence="1">
    <location>
        <begin position="433"/>
        <end position="450"/>
    </location>
</feature>
<keyword evidence="1" id="KW-0812">Transmembrane</keyword>
<dbReference type="EMBL" id="RBIN01000007">
    <property type="protein sequence ID" value="RKQ97011.1"/>
    <property type="molecule type" value="Genomic_DNA"/>
</dbReference>
<dbReference type="Pfam" id="PF01970">
    <property type="entry name" value="TctA"/>
    <property type="match status" value="1"/>
</dbReference>
<accession>A0A420WU90</accession>
<dbReference type="InterPro" id="IPR002823">
    <property type="entry name" value="DUF112_TM"/>
</dbReference>
<organism evidence="3 4">
    <name type="scientific">Kushneria sinocarnis</name>
    <dbReference type="NCBI Taxonomy" id="595502"/>
    <lineage>
        <taxon>Bacteria</taxon>
        <taxon>Pseudomonadati</taxon>
        <taxon>Pseudomonadota</taxon>
        <taxon>Gammaproteobacteria</taxon>
        <taxon>Oceanospirillales</taxon>
        <taxon>Halomonadaceae</taxon>
        <taxon>Kushneria</taxon>
    </lineage>
</organism>